<dbReference type="PROSITE" id="PS50404">
    <property type="entry name" value="GST_NTER"/>
    <property type="match status" value="1"/>
</dbReference>
<dbReference type="SFLD" id="SFLDS00019">
    <property type="entry name" value="Glutathione_Transferase_(cytos"/>
    <property type="match status" value="1"/>
</dbReference>
<dbReference type="PANTHER" id="PTHR42673:SF21">
    <property type="entry name" value="GLUTATHIONE S-TRANSFERASE YFCF"/>
    <property type="match status" value="1"/>
</dbReference>
<dbReference type="InterPro" id="IPR034338">
    <property type="entry name" value="GST_4_C"/>
</dbReference>
<dbReference type="SFLD" id="SFLDG00358">
    <property type="entry name" value="Main_(cytGST)"/>
    <property type="match status" value="1"/>
</dbReference>
<dbReference type="InterPro" id="IPR004045">
    <property type="entry name" value="Glutathione_S-Trfase_N"/>
</dbReference>
<dbReference type="InterPro" id="IPR036249">
    <property type="entry name" value="Thioredoxin-like_sf"/>
</dbReference>
<gene>
    <name evidence="2" type="ordered locus">BB1387</name>
</gene>
<dbReference type="GO" id="GO:0006559">
    <property type="term" value="P:L-phenylalanine catabolic process"/>
    <property type="evidence" value="ECO:0007669"/>
    <property type="project" value="TreeGrafter"/>
</dbReference>
<evidence type="ECO:0000313" key="2">
    <source>
        <dbReference type="EMBL" id="CAE31885.1"/>
    </source>
</evidence>
<dbReference type="Proteomes" id="UP000001027">
    <property type="component" value="Chromosome"/>
</dbReference>
<dbReference type="PANTHER" id="PTHR42673">
    <property type="entry name" value="MALEYLACETOACETATE ISOMERASE"/>
    <property type="match status" value="1"/>
</dbReference>
<sequence length="235" mass="25722">MRYAVPIGRRGTRGACRPRSPPLPAPLTLYVDARFRSPYAMSAHVALAEKQLEFEVRLVDLAAGEQRMQPYQSRALTARVPALAHAGFHLTESSAIQEYLEDAFAPPAHPALYPAGAQARARARQVQAWLRTDLAALRRARPIDSVFDAPATTPLDDAAHCDAAKLIRVAEALLPPGQAHLFGAWSIVDTELALALNRLAHSGDDLPALLRDYAAAQWQRASVQAWLRHYEAARG</sequence>
<reference evidence="2 3" key="1">
    <citation type="journal article" date="2003" name="Nat. Genet.">
        <title>Comparative analysis of the genome sequences of Bordetella pertussis, Bordetella parapertussis and Bordetella bronchiseptica.</title>
        <authorList>
            <person name="Parkhill J."/>
            <person name="Sebaihia M."/>
            <person name="Preston A."/>
            <person name="Murphy L.D."/>
            <person name="Thomson N.R."/>
            <person name="Harris D.E."/>
            <person name="Holden M.T.G."/>
            <person name="Churcher C.M."/>
            <person name="Bentley S.D."/>
            <person name="Mungall K.L."/>
            <person name="Cerdeno-Tarraga A.-M."/>
            <person name="Temple L."/>
            <person name="James K.D."/>
            <person name="Harris B."/>
            <person name="Quail M.A."/>
            <person name="Achtman M."/>
            <person name="Atkin R."/>
            <person name="Baker S."/>
            <person name="Basham D."/>
            <person name="Bason N."/>
            <person name="Cherevach I."/>
            <person name="Chillingworth T."/>
            <person name="Collins M."/>
            <person name="Cronin A."/>
            <person name="Davis P."/>
            <person name="Doggett J."/>
            <person name="Feltwell T."/>
            <person name="Goble A."/>
            <person name="Hamlin N."/>
            <person name="Hauser H."/>
            <person name="Holroyd S."/>
            <person name="Jagels K."/>
            <person name="Leather S."/>
            <person name="Moule S."/>
            <person name="Norberczak H."/>
            <person name="O'Neil S."/>
            <person name="Ormond D."/>
            <person name="Price C."/>
            <person name="Rabbinowitsch E."/>
            <person name="Rutter S."/>
            <person name="Sanders M."/>
            <person name="Saunders D."/>
            <person name="Seeger K."/>
            <person name="Sharp S."/>
            <person name="Simmonds M."/>
            <person name="Skelton J."/>
            <person name="Squares R."/>
            <person name="Squares S."/>
            <person name="Stevens K."/>
            <person name="Unwin L."/>
            <person name="Whitehead S."/>
            <person name="Barrell B.G."/>
            <person name="Maskell D.J."/>
        </authorList>
    </citation>
    <scope>NUCLEOTIDE SEQUENCE [LARGE SCALE GENOMIC DNA]</scope>
    <source>
        <strain evidence="2 3">ATCC BAA-588 / NCTC 13252 / RB50</strain>
    </source>
</reference>
<feature type="domain" description="GST N-terminal" evidence="1">
    <location>
        <begin position="27"/>
        <end position="108"/>
    </location>
</feature>
<dbReference type="GO" id="GO:0004364">
    <property type="term" value="F:glutathione transferase activity"/>
    <property type="evidence" value="ECO:0007669"/>
    <property type="project" value="TreeGrafter"/>
</dbReference>
<dbReference type="EMBL" id="BX640441">
    <property type="protein sequence ID" value="CAE31885.1"/>
    <property type="molecule type" value="Genomic_DNA"/>
</dbReference>
<dbReference type="NCBIfam" id="NF011693">
    <property type="entry name" value="PRK15113.1"/>
    <property type="match status" value="1"/>
</dbReference>
<dbReference type="Gene3D" id="3.40.30.10">
    <property type="entry name" value="Glutaredoxin"/>
    <property type="match status" value="1"/>
</dbReference>
<dbReference type="InterPro" id="IPR040079">
    <property type="entry name" value="Glutathione_S-Trfase"/>
</dbReference>
<dbReference type="HOGENOM" id="CLU_011226_17_0_4"/>
<dbReference type="Pfam" id="PF14834">
    <property type="entry name" value="GST_C_4"/>
    <property type="match status" value="1"/>
</dbReference>
<dbReference type="SUPFAM" id="SSF47616">
    <property type="entry name" value="GST C-terminal domain-like"/>
    <property type="match status" value="1"/>
</dbReference>
<dbReference type="AlphaFoldDB" id="A0A0H3LJH2"/>
<dbReference type="GO" id="GO:0006749">
    <property type="term" value="P:glutathione metabolic process"/>
    <property type="evidence" value="ECO:0007669"/>
    <property type="project" value="TreeGrafter"/>
</dbReference>
<dbReference type="InterPro" id="IPR036282">
    <property type="entry name" value="Glutathione-S-Trfase_C_sf"/>
</dbReference>
<organism evidence="2 3">
    <name type="scientific">Bordetella bronchiseptica (strain ATCC BAA-588 / NCTC 13252 / RB50)</name>
    <name type="common">Alcaligenes bronchisepticus</name>
    <dbReference type="NCBI Taxonomy" id="257310"/>
    <lineage>
        <taxon>Bacteria</taxon>
        <taxon>Pseudomonadati</taxon>
        <taxon>Pseudomonadota</taxon>
        <taxon>Betaproteobacteria</taxon>
        <taxon>Burkholderiales</taxon>
        <taxon>Alcaligenaceae</taxon>
        <taxon>Bordetella</taxon>
    </lineage>
</organism>
<name>A0A0H3LJH2_BORBR</name>
<dbReference type="KEGG" id="bbr:BB1387"/>
<protein>
    <submittedName>
        <fullName evidence="2">Probable glutathione S-transferase</fullName>
    </submittedName>
</protein>
<proteinExistence type="predicted"/>
<dbReference type="eggNOG" id="COG0625">
    <property type="taxonomic scope" value="Bacteria"/>
</dbReference>
<dbReference type="SUPFAM" id="SSF52833">
    <property type="entry name" value="Thioredoxin-like"/>
    <property type="match status" value="1"/>
</dbReference>
<dbReference type="CDD" id="cd00570">
    <property type="entry name" value="GST_N_family"/>
    <property type="match status" value="1"/>
</dbReference>
<evidence type="ECO:0000259" key="1">
    <source>
        <dbReference type="PROSITE" id="PS50404"/>
    </source>
</evidence>
<dbReference type="Gene3D" id="1.20.1050.10">
    <property type="match status" value="1"/>
</dbReference>
<dbReference type="Pfam" id="PF02798">
    <property type="entry name" value="GST_N"/>
    <property type="match status" value="1"/>
</dbReference>
<dbReference type="GO" id="GO:0016034">
    <property type="term" value="F:maleylacetoacetate isomerase activity"/>
    <property type="evidence" value="ECO:0007669"/>
    <property type="project" value="TreeGrafter"/>
</dbReference>
<accession>A0A0H3LJH2</accession>
<evidence type="ECO:0000313" key="3">
    <source>
        <dbReference type="Proteomes" id="UP000001027"/>
    </source>
</evidence>